<reference evidence="1 2" key="2">
    <citation type="submission" date="2015-01" db="EMBL/GenBank/DDBJ databases">
        <authorList>
            <consortium name="NBRP consortium"/>
            <person name="Sawabe T."/>
            <person name="Meirelles P."/>
            <person name="Feng G."/>
            <person name="Sayaka M."/>
            <person name="Hattori M."/>
            <person name="Ohkuma M."/>
        </authorList>
    </citation>
    <scope>NUCLEOTIDE SEQUENCE [LARGE SCALE GENOMIC DNA]</scope>
    <source>
        <strain evidence="2">JCM 19231</strain>
    </source>
</reference>
<keyword evidence="1" id="KW-0326">Glycosidase</keyword>
<proteinExistence type="predicted"/>
<dbReference type="EC" id="3.2.1.21" evidence="1"/>
<keyword evidence="2" id="KW-1185">Reference proteome</keyword>
<dbReference type="GO" id="GO:0008422">
    <property type="term" value="F:beta-glucosidase activity"/>
    <property type="evidence" value="ECO:0007669"/>
    <property type="project" value="UniProtKB-EC"/>
</dbReference>
<sequence>MALEVRVQDLLERMTLAEKVGQLCQSPMLDYQDNRKQYLEKIRNGEWVQGS</sequence>
<gene>
    <name evidence="1" type="ORF">JCM19231_5184</name>
</gene>
<dbReference type="AlphaFoldDB" id="A0A0B8NPV2"/>
<protein>
    <submittedName>
        <fullName evidence="1">Beta-glucosidase</fullName>
        <ecNumber evidence="1">3.2.1.21</ecNumber>
    </submittedName>
</protein>
<reference evidence="1 2" key="1">
    <citation type="submission" date="2015-01" db="EMBL/GenBank/DDBJ databases">
        <title>Vibrio sp. C1 JCM 19231 whole genome shotgun sequence.</title>
        <authorList>
            <person name="Sawabe T."/>
            <person name="Meirelles P."/>
            <person name="Feng G."/>
            <person name="Sayaka M."/>
            <person name="Hattori M."/>
            <person name="Ohkuma M."/>
        </authorList>
    </citation>
    <scope>NUCLEOTIDE SEQUENCE [LARGE SCALE GENOMIC DNA]</scope>
    <source>
        <strain evidence="2">JCM 19231</strain>
    </source>
</reference>
<evidence type="ECO:0000313" key="1">
    <source>
        <dbReference type="EMBL" id="GAM56605.1"/>
    </source>
</evidence>
<dbReference type="EMBL" id="BBRZ01000033">
    <property type="protein sequence ID" value="GAM56605.1"/>
    <property type="molecule type" value="Genomic_DNA"/>
</dbReference>
<organism evidence="1 2">
    <name type="scientific">Vibrio ishigakensis</name>
    <dbReference type="NCBI Taxonomy" id="1481914"/>
    <lineage>
        <taxon>Bacteria</taxon>
        <taxon>Pseudomonadati</taxon>
        <taxon>Pseudomonadota</taxon>
        <taxon>Gammaproteobacteria</taxon>
        <taxon>Vibrionales</taxon>
        <taxon>Vibrionaceae</taxon>
        <taxon>Vibrio</taxon>
    </lineage>
</organism>
<dbReference type="GO" id="GO:0005975">
    <property type="term" value="P:carbohydrate metabolic process"/>
    <property type="evidence" value="ECO:0007669"/>
    <property type="project" value="InterPro"/>
</dbReference>
<accession>A0A0B8NPV2</accession>
<name>A0A0B8NPV2_9VIBR</name>
<dbReference type="InterPro" id="IPR036962">
    <property type="entry name" value="Glyco_hydro_3_N_sf"/>
</dbReference>
<dbReference type="Proteomes" id="UP000031671">
    <property type="component" value="Unassembled WGS sequence"/>
</dbReference>
<comment type="caution">
    <text evidence="1">The sequence shown here is derived from an EMBL/GenBank/DDBJ whole genome shotgun (WGS) entry which is preliminary data.</text>
</comment>
<keyword evidence="1" id="KW-0378">Hydrolase</keyword>
<dbReference type="Gene3D" id="3.20.20.300">
    <property type="entry name" value="Glycoside hydrolase, family 3, N-terminal domain"/>
    <property type="match status" value="1"/>
</dbReference>
<evidence type="ECO:0000313" key="2">
    <source>
        <dbReference type="Proteomes" id="UP000031671"/>
    </source>
</evidence>